<organism evidence="1 2">
    <name type="scientific">Trifolium medium</name>
    <dbReference type="NCBI Taxonomy" id="97028"/>
    <lineage>
        <taxon>Eukaryota</taxon>
        <taxon>Viridiplantae</taxon>
        <taxon>Streptophyta</taxon>
        <taxon>Embryophyta</taxon>
        <taxon>Tracheophyta</taxon>
        <taxon>Spermatophyta</taxon>
        <taxon>Magnoliopsida</taxon>
        <taxon>eudicotyledons</taxon>
        <taxon>Gunneridae</taxon>
        <taxon>Pentapetalae</taxon>
        <taxon>rosids</taxon>
        <taxon>fabids</taxon>
        <taxon>Fabales</taxon>
        <taxon>Fabaceae</taxon>
        <taxon>Papilionoideae</taxon>
        <taxon>50 kb inversion clade</taxon>
        <taxon>NPAAA clade</taxon>
        <taxon>Hologalegina</taxon>
        <taxon>IRL clade</taxon>
        <taxon>Trifolieae</taxon>
        <taxon>Trifolium</taxon>
    </lineage>
</organism>
<dbReference type="EMBL" id="LXQA010671337">
    <property type="protein sequence ID" value="MCI65192.1"/>
    <property type="molecule type" value="Genomic_DNA"/>
</dbReference>
<sequence>GNPDQGIATRRTNDLVSNACLVSKFEPKNVKEALTDEFWINAMQKELGQFKRNEVWDLVLRPESVNVI</sequence>
<name>A0A392TVS8_9FABA</name>
<feature type="non-terminal residue" evidence="1">
    <location>
        <position position="68"/>
    </location>
</feature>
<reference evidence="1 2" key="1">
    <citation type="journal article" date="2018" name="Front. Plant Sci.">
        <title>Red Clover (Trifolium pratense) and Zigzag Clover (T. medium) - A Picture of Genomic Similarities and Differences.</title>
        <authorList>
            <person name="Dluhosova J."/>
            <person name="Istvanek J."/>
            <person name="Nedelnik J."/>
            <person name="Repkova J."/>
        </authorList>
    </citation>
    <scope>NUCLEOTIDE SEQUENCE [LARGE SCALE GENOMIC DNA]</scope>
    <source>
        <strain evidence="2">cv. 10/8</strain>
        <tissue evidence="1">Leaf</tissue>
    </source>
</reference>
<dbReference type="Proteomes" id="UP000265520">
    <property type="component" value="Unassembled WGS sequence"/>
</dbReference>
<dbReference type="AlphaFoldDB" id="A0A392TVS8"/>
<evidence type="ECO:0000313" key="1">
    <source>
        <dbReference type="EMBL" id="MCI65192.1"/>
    </source>
</evidence>
<keyword evidence="2" id="KW-1185">Reference proteome</keyword>
<comment type="caution">
    <text evidence="1">The sequence shown here is derived from an EMBL/GenBank/DDBJ whole genome shotgun (WGS) entry which is preliminary data.</text>
</comment>
<protein>
    <submittedName>
        <fullName evidence="1">Gag-pol polyprotein</fullName>
    </submittedName>
</protein>
<feature type="non-terminal residue" evidence="1">
    <location>
        <position position="1"/>
    </location>
</feature>
<accession>A0A392TVS8</accession>
<evidence type="ECO:0000313" key="2">
    <source>
        <dbReference type="Proteomes" id="UP000265520"/>
    </source>
</evidence>
<proteinExistence type="predicted"/>